<dbReference type="Pfam" id="PF00646">
    <property type="entry name" value="F-box"/>
    <property type="match status" value="1"/>
</dbReference>
<organism evidence="2 3">
    <name type="scientific">Rhynchospora tenuis</name>
    <dbReference type="NCBI Taxonomy" id="198213"/>
    <lineage>
        <taxon>Eukaryota</taxon>
        <taxon>Viridiplantae</taxon>
        <taxon>Streptophyta</taxon>
        <taxon>Embryophyta</taxon>
        <taxon>Tracheophyta</taxon>
        <taxon>Spermatophyta</taxon>
        <taxon>Magnoliopsida</taxon>
        <taxon>Liliopsida</taxon>
        <taxon>Poales</taxon>
        <taxon>Cyperaceae</taxon>
        <taxon>Cyperoideae</taxon>
        <taxon>Rhynchosporeae</taxon>
        <taxon>Rhynchospora</taxon>
    </lineage>
</organism>
<dbReference type="PROSITE" id="PS50181">
    <property type="entry name" value="FBOX"/>
    <property type="match status" value="1"/>
</dbReference>
<dbReference type="InterPro" id="IPR001810">
    <property type="entry name" value="F-box_dom"/>
</dbReference>
<name>A0AAD5ZPZ2_9POAL</name>
<proteinExistence type="predicted"/>
<dbReference type="SMART" id="SM00256">
    <property type="entry name" value="FBOX"/>
    <property type="match status" value="1"/>
</dbReference>
<dbReference type="Pfam" id="PF03478">
    <property type="entry name" value="Beta-prop_KIB1-4"/>
    <property type="match status" value="1"/>
</dbReference>
<dbReference type="PANTHER" id="PTHR44259">
    <property type="entry name" value="OS07G0183000 PROTEIN-RELATED"/>
    <property type="match status" value="1"/>
</dbReference>
<protein>
    <recommendedName>
        <fullName evidence="1">F-box domain-containing protein</fullName>
    </recommendedName>
</protein>
<evidence type="ECO:0000313" key="3">
    <source>
        <dbReference type="Proteomes" id="UP001210211"/>
    </source>
</evidence>
<dbReference type="InterPro" id="IPR005174">
    <property type="entry name" value="KIB1-4_b-propeller"/>
</dbReference>
<evidence type="ECO:0000313" key="2">
    <source>
        <dbReference type="EMBL" id="KAJ3701900.1"/>
    </source>
</evidence>
<dbReference type="AlphaFoldDB" id="A0AAD5ZPZ2"/>
<dbReference type="SUPFAM" id="SSF81383">
    <property type="entry name" value="F-box domain"/>
    <property type="match status" value="1"/>
</dbReference>
<dbReference type="EMBL" id="JAMRDG010000001">
    <property type="protein sequence ID" value="KAJ3701900.1"/>
    <property type="molecule type" value="Genomic_DNA"/>
</dbReference>
<comment type="caution">
    <text evidence="2">The sequence shown here is derived from an EMBL/GenBank/DDBJ whole genome shotgun (WGS) entry which is preliminary data.</text>
</comment>
<evidence type="ECO:0000259" key="1">
    <source>
        <dbReference type="PROSITE" id="PS50181"/>
    </source>
</evidence>
<dbReference type="Gene3D" id="1.20.1280.50">
    <property type="match status" value="1"/>
</dbReference>
<dbReference type="InterPro" id="IPR050942">
    <property type="entry name" value="F-box_BR-signaling"/>
</dbReference>
<keyword evidence="3" id="KW-1185">Reference proteome</keyword>
<feature type="domain" description="F-box" evidence="1">
    <location>
        <begin position="21"/>
        <end position="74"/>
    </location>
</feature>
<sequence>MNNDCVEGENQRKVCDSCAYMANWLELPDDMLEHLTSFLPIQDYHRFSAVCRNWCIVAKQKRHAPAQQIPWLALGETEDIKKRKFYNIVEKHHYYLDVPQLHGKVLCGSSYGWLFTLDRKLNFYLVNPLSRECYDLPPPPPFYEGHLDLFEHDLPRYLEAESDDEEAHGYLREIFEELQRCLVLKAILDYDPSTRSDFTAVILYGEVNTPAFWRPGNDAWTVISGLPMGLEDITYFEGKFYTVRSPIADNYSLIYTFEVGPDPKATKIELQVPWKGDPNYAIEDRTRNFSINYLVVLFGKLHLVERFVEMSEHRLTTEFVVHKLDLEGNNYSTCRHIDGQAIFLGGSCSPVIVDPSQFPNCMKDAIYFTDLAYGHLDLYGAEDHGIFDMIGNSITPYYPRDVFHHTLAAPIWFTPNS</sequence>
<dbReference type="Proteomes" id="UP001210211">
    <property type="component" value="Unassembled WGS sequence"/>
</dbReference>
<accession>A0AAD5ZPZ2</accession>
<reference evidence="2 3" key="1">
    <citation type="journal article" date="2022" name="Cell">
        <title>Repeat-based holocentromeres influence genome architecture and karyotype evolution.</title>
        <authorList>
            <person name="Hofstatter P.G."/>
            <person name="Thangavel G."/>
            <person name="Lux T."/>
            <person name="Neumann P."/>
            <person name="Vondrak T."/>
            <person name="Novak P."/>
            <person name="Zhang M."/>
            <person name="Costa L."/>
            <person name="Castellani M."/>
            <person name="Scott A."/>
            <person name="Toegelov H."/>
            <person name="Fuchs J."/>
            <person name="Mata-Sucre Y."/>
            <person name="Dias Y."/>
            <person name="Vanzela A.L.L."/>
            <person name="Huettel B."/>
            <person name="Almeida C.C.S."/>
            <person name="Simkova H."/>
            <person name="Souza G."/>
            <person name="Pedrosa-Harand A."/>
            <person name="Macas J."/>
            <person name="Mayer K.F.X."/>
            <person name="Houben A."/>
            <person name="Marques A."/>
        </authorList>
    </citation>
    <scope>NUCLEOTIDE SEQUENCE [LARGE SCALE GENOMIC DNA]</scope>
    <source>
        <strain evidence="2">RhyTen1mFocal</strain>
    </source>
</reference>
<dbReference type="InterPro" id="IPR036047">
    <property type="entry name" value="F-box-like_dom_sf"/>
</dbReference>
<dbReference type="CDD" id="cd09917">
    <property type="entry name" value="F-box_SF"/>
    <property type="match status" value="1"/>
</dbReference>
<gene>
    <name evidence="2" type="ORF">LUZ61_005605</name>
</gene>